<dbReference type="EMBL" id="BABS01000003">
    <property type="protein sequence ID" value="GAA07195.1"/>
    <property type="molecule type" value="Genomic_DNA"/>
</dbReference>
<name>F7VA00_9PROT</name>
<gene>
    <name evidence="1" type="ORF">ATPR_0199</name>
</gene>
<reference evidence="1 2" key="1">
    <citation type="journal article" date="2011" name="Biochem. Biophys. Res. Commun.">
        <title>Increased number of Arginine-based salt bridges contributes to the thermotolerance of thermotolerant acetic acid bacteria, Acetobacter tropicalis SKU1100.</title>
        <authorList>
            <person name="Matsutani M."/>
            <person name="Hirakawa H."/>
            <person name="Nishikura M."/>
            <person name="Soemphol W."/>
            <person name="Ali I.A.I."/>
            <person name="Yakushi T."/>
            <person name="Matsushita K."/>
        </authorList>
    </citation>
    <scope>NUCLEOTIDE SEQUENCE [LARGE SCALE GENOMIC DNA]</scope>
    <source>
        <strain evidence="1 2">NBRC 101654</strain>
    </source>
</reference>
<dbReference type="AlphaFoldDB" id="F7VA00"/>
<dbReference type="Proteomes" id="UP000004319">
    <property type="component" value="Unassembled WGS sequence"/>
</dbReference>
<accession>F7VA00</accession>
<protein>
    <submittedName>
        <fullName evidence="1">Uncharacterized protein</fullName>
    </submittedName>
</protein>
<sequence>MRESCLWEAKVLAIFSPKCEPAQSLSIEDEASIYGRKCAMIVQR</sequence>
<proteinExistence type="predicted"/>
<comment type="caution">
    <text evidence="1">The sequence shown here is derived from an EMBL/GenBank/DDBJ whole genome shotgun (WGS) entry which is preliminary data.</text>
</comment>
<evidence type="ECO:0000313" key="2">
    <source>
        <dbReference type="Proteomes" id="UP000004319"/>
    </source>
</evidence>
<evidence type="ECO:0000313" key="1">
    <source>
        <dbReference type="EMBL" id="GAA07195.1"/>
    </source>
</evidence>
<organism evidence="1 2">
    <name type="scientific">Acetobacter tropicalis NBRC 101654</name>
    <dbReference type="NCBI Taxonomy" id="749388"/>
    <lineage>
        <taxon>Bacteria</taxon>
        <taxon>Pseudomonadati</taxon>
        <taxon>Pseudomonadota</taxon>
        <taxon>Alphaproteobacteria</taxon>
        <taxon>Acetobacterales</taxon>
        <taxon>Acetobacteraceae</taxon>
        <taxon>Acetobacter</taxon>
    </lineage>
</organism>